<protein>
    <submittedName>
        <fullName evidence="1">Uncharacterized protein</fullName>
    </submittedName>
</protein>
<proteinExistence type="predicted"/>
<name>A0A0K2VGM7_LEPSM</name>
<dbReference type="EMBL" id="HACA01032268">
    <property type="protein sequence ID" value="CDW49629.1"/>
    <property type="molecule type" value="Transcribed_RNA"/>
</dbReference>
<accession>A0A0K2VGM7</accession>
<dbReference type="AlphaFoldDB" id="A0A0K2VGM7"/>
<organism evidence="1">
    <name type="scientific">Lepeophtheirus salmonis</name>
    <name type="common">Salmon louse</name>
    <name type="synonym">Caligus salmonis</name>
    <dbReference type="NCBI Taxonomy" id="72036"/>
    <lineage>
        <taxon>Eukaryota</taxon>
        <taxon>Metazoa</taxon>
        <taxon>Ecdysozoa</taxon>
        <taxon>Arthropoda</taxon>
        <taxon>Crustacea</taxon>
        <taxon>Multicrustacea</taxon>
        <taxon>Hexanauplia</taxon>
        <taxon>Copepoda</taxon>
        <taxon>Siphonostomatoida</taxon>
        <taxon>Caligidae</taxon>
        <taxon>Lepeophtheirus</taxon>
    </lineage>
</organism>
<sequence length="112" mass="12753">MEQALDSTCDKKTYSKALALGEYVSHIYFPQELILWPNHVSNLWQCRQEHCIVAGPYYHLGSQPEPTGGSEPSDFISCIKKYVDLDASLTFIAHFVDISLQFNMANFIYVCL</sequence>
<reference evidence="1" key="1">
    <citation type="submission" date="2014-05" db="EMBL/GenBank/DDBJ databases">
        <authorList>
            <person name="Chronopoulou M."/>
        </authorList>
    </citation>
    <scope>NUCLEOTIDE SEQUENCE</scope>
    <source>
        <tissue evidence="1">Whole organism</tissue>
    </source>
</reference>
<evidence type="ECO:0000313" key="1">
    <source>
        <dbReference type="EMBL" id="CDW49629.1"/>
    </source>
</evidence>